<dbReference type="EMBL" id="LNQE01000905">
    <property type="protein sequence ID" value="KUG23478.1"/>
    <property type="molecule type" value="Genomic_DNA"/>
</dbReference>
<name>A0A0W8FRI1_9ZZZZ</name>
<proteinExistence type="predicted"/>
<dbReference type="InterPro" id="IPR027385">
    <property type="entry name" value="Beta-barrel_OMP"/>
</dbReference>
<dbReference type="Gene3D" id="2.40.160.20">
    <property type="match status" value="1"/>
</dbReference>
<feature type="domain" description="Outer membrane protein beta-barrel" evidence="2">
    <location>
        <begin position="8"/>
        <end position="226"/>
    </location>
</feature>
<evidence type="ECO:0000313" key="3">
    <source>
        <dbReference type="EMBL" id="KUG23478.1"/>
    </source>
</evidence>
<organism evidence="3">
    <name type="scientific">hydrocarbon metagenome</name>
    <dbReference type="NCBI Taxonomy" id="938273"/>
    <lineage>
        <taxon>unclassified sequences</taxon>
        <taxon>metagenomes</taxon>
        <taxon>ecological metagenomes</taxon>
    </lineage>
</organism>
<dbReference type="AlphaFoldDB" id="A0A0W8FRI1"/>
<sequence length="226" mass="25031">MKKFGLVIIFLLFSQVAFAAPNTGFYVGISGGYVIPQTMSFSDPDDGYEYFDATLENGYNLAIRTGWLTPFTRNIMAMEIEYNYMNNNFDNNKIIPSPDNPGFLATLDGNMSIHAVLFNLKARFPQGPIHPYAGFGLGYAYASVGDITEKQFGGSGVVIWPSESGGGFCWQFLAGVDFDITPNLSLGIGYKYFSAYPTVGEKTYYHYYADLDYRASIITAGLTFTF</sequence>
<accession>A0A0W8FRI1</accession>
<dbReference type="Pfam" id="PF13505">
    <property type="entry name" value="OMP_b-brl"/>
    <property type="match status" value="1"/>
</dbReference>
<reference evidence="3" key="1">
    <citation type="journal article" date="2015" name="Proc. Natl. Acad. Sci. U.S.A.">
        <title>Networks of energetic and metabolic interactions define dynamics in microbial communities.</title>
        <authorList>
            <person name="Embree M."/>
            <person name="Liu J.K."/>
            <person name="Al-Bassam M.M."/>
            <person name="Zengler K."/>
        </authorList>
    </citation>
    <scope>NUCLEOTIDE SEQUENCE</scope>
</reference>
<evidence type="ECO:0000259" key="2">
    <source>
        <dbReference type="Pfam" id="PF13505"/>
    </source>
</evidence>
<comment type="caution">
    <text evidence="3">The sequence shown here is derived from an EMBL/GenBank/DDBJ whole genome shotgun (WGS) entry which is preliminary data.</text>
</comment>
<keyword evidence="1" id="KW-0732">Signal</keyword>
<gene>
    <name evidence="3" type="ORF">ASZ90_006733</name>
</gene>
<dbReference type="SUPFAM" id="SSF56925">
    <property type="entry name" value="OMPA-like"/>
    <property type="match status" value="1"/>
</dbReference>
<protein>
    <submittedName>
        <fullName evidence="3">Outer membrane protein a</fullName>
    </submittedName>
</protein>
<dbReference type="InterPro" id="IPR011250">
    <property type="entry name" value="OMP/PagP_B-barrel"/>
</dbReference>
<evidence type="ECO:0000256" key="1">
    <source>
        <dbReference type="ARBA" id="ARBA00022729"/>
    </source>
</evidence>